<dbReference type="Proteomes" id="UP000182649">
    <property type="component" value="Unassembled WGS sequence"/>
</dbReference>
<organism evidence="10 11">
    <name type="scientific">Nitrosospira multiformis</name>
    <dbReference type="NCBI Taxonomy" id="1231"/>
    <lineage>
        <taxon>Bacteria</taxon>
        <taxon>Pseudomonadati</taxon>
        <taxon>Pseudomonadota</taxon>
        <taxon>Betaproteobacteria</taxon>
        <taxon>Nitrosomonadales</taxon>
        <taxon>Nitrosomonadaceae</taxon>
        <taxon>Nitrosospira</taxon>
    </lineage>
</organism>
<evidence type="ECO:0000256" key="2">
    <source>
        <dbReference type="ARBA" id="ARBA00022679"/>
    </source>
</evidence>
<keyword evidence="8" id="KW-0963">Cytoplasm</keyword>
<evidence type="ECO:0000256" key="7">
    <source>
        <dbReference type="ARBA" id="ARBA00048478"/>
    </source>
</evidence>
<evidence type="ECO:0000313" key="10">
    <source>
        <dbReference type="EMBL" id="SFU56883.1"/>
    </source>
</evidence>
<evidence type="ECO:0000259" key="9">
    <source>
        <dbReference type="Pfam" id="PF02224"/>
    </source>
</evidence>
<proteinExistence type="inferred from homology"/>
<feature type="domain" description="Cytidylate kinase" evidence="9">
    <location>
        <begin position="12"/>
        <end position="220"/>
    </location>
</feature>
<dbReference type="EMBL" id="FPBZ01000007">
    <property type="protein sequence ID" value="SFU56883.1"/>
    <property type="molecule type" value="Genomic_DNA"/>
</dbReference>
<dbReference type="CDD" id="cd02020">
    <property type="entry name" value="CMPK"/>
    <property type="match status" value="1"/>
</dbReference>
<dbReference type="InterPro" id="IPR011994">
    <property type="entry name" value="Cytidylate_kinase_dom"/>
</dbReference>
<comment type="similarity">
    <text evidence="1 8">Belongs to the cytidylate kinase family. Type 1 subfamily.</text>
</comment>
<dbReference type="EC" id="2.7.4.25" evidence="8"/>
<name>A0A1I7H837_9PROT</name>
<evidence type="ECO:0000256" key="4">
    <source>
        <dbReference type="ARBA" id="ARBA00022777"/>
    </source>
</evidence>
<evidence type="ECO:0000313" key="11">
    <source>
        <dbReference type="Proteomes" id="UP000182649"/>
    </source>
</evidence>
<evidence type="ECO:0000256" key="8">
    <source>
        <dbReference type="HAMAP-Rule" id="MF_00238"/>
    </source>
</evidence>
<dbReference type="PANTHER" id="PTHR21299:SF2">
    <property type="entry name" value="CYTIDYLATE KINASE"/>
    <property type="match status" value="1"/>
</dbReference>
<comment type="catalytic activity">
    <reaction evidence="6 8">
        <text>dCMP + ATP = dCDP + ADP</text>
        <dbReference type="Rhea" id="RHEA:25094"/>
        <dbReference type="ChEBI" id="CHEBI:30616"/>
        <dbReference type="ChEBI" id="CHEBI:57566"/>
        <dbReference type="ChEBI" id="CHEBI:58593"/>
        <dbReference type="ChEBI" id="CHEBI:456216"/>
        <dbReference type="EC" id="2.7.4.25"/>
    </reaction>
</comment>
<dbReference type="HAMAP" id="MF_00238">
    <property type="entry name" value="Cytidyl_kinase_type1"/>
    <property type="match status" value="1"/>
</dbReference>
<dbReference type="SUPFAM" id="SSF52540">
    <property type="entry name" value="P-loop containing nucleoside triphosphate hydrolases"/>
    <property type="match status" value="1"/>
</dbReference>
<dbReference type="NCBIfam" id="TIGR00017">
    <property type="entry name" value="cmk"/>
    <property type="match status" value="1"/>
</dbReference>
<evidence type="ECO:0000256" key="5">
    <source>
        <dbReference type="ARBA" id="ARBA00022840"/>
    </source>
</evidence>
<dbReference type="Pfam" id="PF02224">
    <property type="entry name" value="Cytidylate_kin"/>
    <property type="match status" value="1"/>
</dbReference>
<dbReference type="GO" id="GO:0005829">
    <property type="term" value="C:cytosol"/>
    <property type="evidence" value="ECO:0007669"/>
    <property type="project" value="TreeGrafter"/>
</dbReference>
<reference evidence="10 11" key="1">
    <citation type="submission" date="2016-10" db="EMBL/GenBank/DDBJ databases">
        <authorList>
            <person name="de Groot N.N."/>
        </authorList>
    </citation>
    <scope>NUCLEOTIDE SEQUENCE [LARGE SCALE GENOMIC DNA]</scope>
    <source>
        <strain evidence="10 11">Nl14</strain>
    </source>
</reference>
<dbReference type="GO" id="GO:0005524">
    <property type="term" value="F:ATP binding"/>
    <property type="evidence" value="ECO:0007669"/>
    <property type="project" value="UniProtKB-UniRule"/>
</dbReference>
<dbReference type="InterPro" id="IPR003136">
    <property type="entry name" value="Cytidylate_kin"/>
</dbReference>
<dbReference type="GO" id="GO:0006220">
    <property type="term" value="P:pyrimidine nucleotide metabolic process"/>
    <property type="evidence" value="ECO:0007669"/>
    <property type="project" value="UniProtKB-UniRule"/>
</dbReference>
<accession>A0A1I7H837</accession>
<evidence type="ECO:0000256" key="6">
    <source>
        <dbReference type="ARBA" id="ARBA00047615"/>
    </source>
</evidence>
<keyword evidence="3 8" id="KW-0547">Nucleotide-binding</keyword>
<keyword evidence="5 8" id="KW-0067">ATP-binding</keyword>
<dbReference type="PANTHER" id="PTHR21299">
    <property type="entry name" value="CYTIDYLATE KINASE/PANTOATE-BETA-ALANINE LIGASE"/>
    <property type="match status" value="1"/>
</dbReference>
<dbReference type="OrthoDB" id="9807434at2"/>
<dbReference type="Gene3D" id="3.40.50.300">
    <property type="entry name" value="P-loop containing nucleotide triphosphate hydrolases"/>
    <property type="match status" value="1"/>
</dbReference>
<comment type="catalytic activity">
    <reaction evidence="7 8">
        <text>CMP + ATP = CDP + ADP</text>
        <dbReference type="Rhea" id="RHEA:11600"/>
        <dbReference type="ChEBI" id="CHEBI:30616"/>
        <dbReference type="ChEBI" id="CHEBI:58069"/>
        <dbReference type="ChEBI" id="CHEBI:60377"/>
        <dbReference type="ChEBI" id="CHEBI:456216"/>
        <dbReference type="EC" id="2.7.4.25"/>
    </reaction>
</comment>
<feature type="binding site" evidence="8">
    <location>
        <begin position="16"/>
        <end position="24"/>
    </location>
    <ligand>
        <name>ATP</name>
        <dbReference type="ChEBI" id="CHEBI:30616"/>
    </ligand>
</feature>
<dbReference type="RefSeq" id="WP_074974724.1">
    <property type="nucleotide sequence ID" value="NZ_FPBZ01000007.1"/>
</dbReference>
<comment type="subcellular location">
    <subcellularLocation>
        <location evidence="8">Cytoplasm</location>
    </subcellularLocation>
</comment>
<dbReference type="GO" id="GO:0036430">
    <property type="term" value="F:CMP kinase activity"/>
    <property type="evidence" value="ECO:0007669"/>
    <property type="project" value="RHEA"/>
</dbReference>
<sequence>MNDKNIQDIPVIAIDGPSASGKGTVAQRVAAKLGFHYLDSGALYRLAALAAMRSGIELGDEHALSGVAAHLNVVFADAEIHLDNENVTDAIRSEECGNAASRIAAYPLVRAALLERQRAFCQIPGLVADGRDMGSVVFPAAILKVFLTATAETRAQRRYNQLMEKGMGANIATLLQDIRERDARDSNRSIAPLQLGTGTHLLDTTSLDINQAVDRVLSLYAEISAKGPI</sequence>
<keyword evidence="4 8" id="KW-0418">Kinase</keyword>
<dbReference type="AlphaFoldDB" id="A0A1I7H837"/>
<keyword evidence="2 8" id="KW-0808">Transferase</keyword>
<dbReference type="GO" id="GO:0036431">
    <property type="term" value="F:dCMP kinase activity"/>
    <property type="evidence" value="ECO:0007669"/>
    <property type="project" value="InterPro"/>
</dbReference>
<protein>
    <recommendedName>
        <fullName evidence="8">Cytidylate kinase</fullName>
        <shortName evidence="8">CK</shortName>
        <ecNumber evidence="8">2.7.4.25</ecNumber>
    </recommendedName>
    <alternativeName>
        <fullName evidence="8">Cytidine monophosphate kinase</fullName>
        <shortName evidence="8">CMP kinase</shortName>
    </alternativeName>
</protein>
<dbReference type="InterPro" id="IPR027417">
    <property type="entry name" value="P-loop_NTPase"/>
</dbReference>
<evidence type="ECO:0000256" key="3">
    <source>
        <dbReference type="ARBA" id="ARBA00022741"/>
    </source>
</evidence>
<dbReference type="GO" id="GO:0015949">
    <property type="term" value="P:nucleobase-containing small molecule interconversion"/>
    <property type="evidence" value="ECO:0007669"/>
    <property type="project" value="TreeGrafter"/>
</dbReference>
<evidence type="ECO:0000256" key="1">
    <source>
        <dbReference type="ARBA" id="ARBA00009427"/>
    </source>
</evidence>
<gene>
    <name evidence="8" type="primary">cmk</name>
    <name evidence="10" type="ORF">SAMN05216417_107139</name>
</gene>